<dbReference type="GO" id="GO:0006605">
    <property type="term" value="P:protein targeting"/>
    <property type="evidence" value="ECO:0007669"/>
    <property type="project" value="UniProtKB-UniRule"/>
</dbReference>
<keyword evidence="8" id="KW-1003">Cell membrane</keyword>
<dbReference type="Gene3D" id="1.20.5.820">
    <property type="entry name" value="Preprotein translocase SecE subunit"/>
    <property type="match status" value="1"/>
</dbReference>
<protein>
    <recommendedName>
        <fullName evidence="8">Protein translocase subunit SecE</fullName>
    </recommendedName>
    <alternativeName>
        <fullName evidence="8">Protein transport protein Sec61 gamma subunit homolog</fullName>
    </alternativeName>
</protein>
<evidence type="ECO:0000256" key="5">
    <source>
        <dbReference type="ARBA" id="ARBA00023010"/>
    </source>
</evidence>
<dbReference type="HAMAP" id="MF_00422">
    <property type="entry name" value="SecE"/>
    <property type="match status" value="1"/>
</dbReference>
<sequence length="58" mass="6352">MGFKETLDSIARVFKLSRKPRRQELILSIRICLVGFGVVGFFGFVIQLIATLLAPAGG</sequence>
<comment type="similarity">
    <text evidence="8">Belongs to the SecE/SEC61-gamma family.</text>
</comment>
<evidence type="ECO:0000256" key="3">
    <source>
        <dbReference type="ARBA" id="ARBA00022927"/>
    </source>
</evidence>
<keyword evidence="3 8" id="KW-0653">Protein transport</keyword>
<organism evidence="9 10">
    <name type="scientific">Thermoproteota archaeon</name>
    <dbReference type="NCBI Taxonomy" id="2056631"/>
    <lineage>
        <taxon>Archaea</taxon>
        <taxon>Thermoproteota</taxon>
    </lineage>
</organism>
<evidence type="ECO:0000313" key="10">
    <source>
        <dbReference type="Proteomes" id="UP000278475"/>
    </source>
</evidence>
<evidence type="ECO:0000256" key="7">
    <source>
        <dbReference type="ARBA" id="ARBA00037847"/>
    </source>
</evidence>
<dbReference type="InterPro" id="IPR001901">
    <property type="entry name" value="Translocase_SecE/Sec61-g"/>
</dbReference>
<evidence type="ECO:0000256" key="6">
    <source>
        <dbReference type="ARBA" id="ARBA00023136"/>
    </source>
</evidence>
<dbReference type="InterPro" id="IPR023391">
    <property type="entry name" value="Prot_translocase_SecE_dom_sf"/>
</dbReference>
<evidence type="ECO:0000313" key="9">
    <source>
        <dbReference type="EMBL" id="RLE49847.1"/>
    </source>
</evidence>
<dbReference type="NCBIfam" id="TIGR00327">
    <property type="entry name" value="secE_euk_arch"/>
    <property type="match status" value="1"/>
</dbReference>
<keyword evidence="4 8" id="KW-1133">Transmembrane helix</keyword>
<dbReference type="GO" id="GO:0065002">
    <property type="term" value="P:intracellular protein transmembrane transport"/>
    <property type="evidence" value="ECO:0007669"/>
    <property type="project" value="UniProtKB-UniRule"/>
</dbReference>
<evidence type="ECO:0000256" key="8">
    <source>
        <dbReference type="HAMAP-Rule" id="MF_00422"/>
    </source>
</evidence>
<comment type="subunit">
    <text evidence="8">Component of the Sec protein translocase complex. Heterotrimer consisting of SecY (alpha), SecG (beta) and SecE (gamma) subunits. The heterotrimers can form oligomers, although 1 heterotrimer is thought to be able to translocate proteins. Interacts with the ribosome. May interact with SecDF, and other proteins may be involved.</text>
</comment>
<dbReference type="GO" id="GO:0008320">
    <property type="term" value="F:protein transmembrane transporter activity"/>
    <property type="evidence" value="ECO:0007669"/>
    <property type="project" value="UniProtKB-UniRule"/>
</dbReference>
<dbReference type="InterPro" id="IPR008158">
    <property type="entry name" value="Translocase_Sec61-g"/>
</dbReference>
<keyword evidence="5 8" id="KW-0811">Translocation</keyword>
<evidence type="ECO:0000256" key="2">
    <source>
        <dbReference type="ARBA" id="ARBA00022692"/>
    </source>
</evidence>
<keyword evidence="6 8" id="KW-0472">Membrane</keyword>
<accession>A0A497ERI7</accession>
<evidence type="ECO:0000256" key="4">
    <source>
        <dbReference type="ARBA" id="ARBA00022989"/>
    </source>
</evidence>
<keyword evidence="2 8" id="KW-0812">Transmembrane</keyword>
<comment type="subcellular location">
    <subcellularLocation>
        <location evidence="8">Cell membrane</location>
        <topology evidence="8">Single-pass membrane protein</topology>
    </subcellularLocation>
    <subcellularLocation>
        <location evidence="7">Endomembrane system</location>
        <topology evidence="7">Single-pass membrane protein</topology>
    </subcellularLocation>
</comment>
<dbReference type="AlphaFoldDB" id="A0A497ERI7"/>
<dbReference type="GO" id="GO:0012505">
    <property type="term" value="C:endomembrane system"/>
    <property type="evidence" value="ECO:0007669"/>
    <property type="project" value="UniProtKB-SubCell"/>
</dbReference>
<dbReference type="Pfam" id="PF00584">
    <property type="entry name" value="SecE"/>
    <property type="match status" value="1"/>
</dbReference>
<dbReference type="SUPFAM" id="SSF103456">
    <property type="entry name" value="Preprotein translocase SecE subunit"/>
    <property type="match status" value="1"/>
</dbReference>
<name>A0A497ERI7_9CREN</name>
<gene>
    <name evidence="8" type="primary">secE</name>
    <name evidence="9" type="ORF">DRJ31_03410</name>
</gene>
<proteinExistence type="inferred from homology"/>
<dbReference type="Proteomes" id="UP000278475">
    <property type="component" value="Unassembled WGS sequence"/>
</dbReference>
<evidence type="ECO:0000256" key="1">
    <source>
        <dbReference type="ARBA" id="ARBA00022448"/>
    </source>
</evidence>
<reference evidence="9 10" key="1">
    <citation type="submission" date="2018-06" db="EMBL/GenBank/DDBJ databases">
        <title>Extensive metabolic versatility and redundancy in microbially diverse, dynamic hydrothermal sediments.</title>
        <authorList>
            <person name="Dombrowski N."/>
            <person name="Teske A."/>
            <person name="Baker B.J."/>
        </authorList>
    </citation>
    <scope>NUCLEOTIDE SEQUENCE [LARGE SCALE GENOMIC DNA]</scope>
    <source>
        <strain evidence="9">B66_G16</strain>
    </source>
</reference>
<comment type="caution">
    <text evidence="9">The sequence shown here is derived from an EMBL/GenBank/DDBJ whole genome shotgun (WGS) entry which is preliminary data.</text>
</comment>
<dbReference type="GO" id="GO:0005886">
    <property type="term" value="C:plasma membrane"/>
    <property type="evidence" value="ECO:0007669"/>
    <property type="project" value="UniProtKB-SubCell"/>
</dbReference>
<comment type="function">
    <text evidence="8">Essential subunit of the Sec protein translocation channel SecYEG. Clamps together the 2 halves of SecY. May contact the channel plug during translocation.</text>
</comment>
<dbReference type="GO" id="GO:0009306">
    <property type="term" value="P:protein secretion"/>
    <property type="evidence" value="ECO:0007669"/>
    <property type="project" value="UniProtKB-UniRule"/>
</dbReference>
<feature type="transmembrane region" description="Helical" evidence="8">
    <location>
        <begin position="25"/>
        <end position="50"/>
    </location>
</feature>
<dbReference type="EMBL" id="QMQV01000020">
    <property type="protein sequence ID" value="RLE49847.1"/>
    <property type="molecule type" value="Genomic_DNA"/>
</dbReference>
<keyword evidence="1 8" id="KW-0813">Transport</keyword>